<dbReference type="KEGG" id="btab:109044231"/>
<reference evidence="4" key="1">
    <citation type="submission" date="2021-12" db="EMBL/GenBank/DDBJ databases">
        <authorList>
            <person name="King R."/>
        </authorList>
    </citation>
    <scope>NUCLEOTIDE SEQUENCE</scope>
</reference>
<dbReference type="PANTHER" id="PTHR43798:SF14">
    <property type="entry name" value="SERINE HYDROLASE-LIKE PROTEIN DDB_G0286239"/>
    <property type="match status" value="1"/>
</dbReference>
<dbReference type="InterPro" id="IPR050266">
    <property type="entry name" value="AB_hydrolase_sf"/>
</dbReference>
<dbReference type="Gene3D" id="3.40.50.1820">
    <property type="entry name" value="alpha/beta hydrolase"/>
    <property type="match status" value="1"/>
</dbReference>
<organism evidence="4 5">
    <name type="scientific">Bemisia tabaci</name>
    <name type="common">Sweetpotato whitefly</name>
    <name type="synonym">Aleurodes tabaci</name>
    <dbReference type="NCBI Taxonomy" id="7038"/>
    <lineage>
        <taxon>Eukaryota</taxon>
        <taxon>Metazoa</taxon>
        <taxon>Ecdysozoa</taxon>
        <taxon>Arthropoda</taxon>
        <taxon>Hexapoda</taxon>
        <taxon>Insecta</taxon>
        <taxon>Pterygota</taxon>
        <taxon>Neoptera</taxon>
        <taxon>Paraneoptera</taxon>
        <taxon>Hemiptera</taxon>
        <taxon>Sternorrhyncha</taxon>
        <taxon>Aleyrodoidea</taxon>
        <taxon>Aleyrodidae</taxon>
        <taxon>Aleyrodinae</taxon>
        <taxon>Bemisia</taxon>
    </lineage>
</organism>
<gene>
    <name evidence="4" type="ORF">BEMITA_LOCUS5524</name>
</gene>
<evidence type="ECO:0000313" key="5">
    <source>
        <dbReference type="Proteomes" id="UP001152759"/>
    </source>
</evidence>
<evidence type="ECO:0000259" key="3">
    <source>
        <dbReference type="Pfam" id="PF00561"/>
    </source>
</evidence>
<dbReference type="AlphaFoldDB" id="A0A9P0A4S2"/>
<evidence type="ECO:0000313" key="4">
    <source>
        <dbReference type="EMBL" id="CAH0386397.1"/>
    </source>
</evidence>
<evidence type="ECO:0000256" key="2">
    <source>
        <dbReference type="ARBA" id="ARBA00022801"/>
    </source>
</evidence>
<accession>A0A9P0A4S2</accession>
<dbReference type="GO" id="GO:0016020">
    <property type="term" value="C:membrane"/>
    <property type="evidence" value="ECO:0007669"/>
    <property type="project" value="TreeGrafter"/>
</dbReference>
<protein>
    <recommendedName>
        <fullName evidence="3">AB hydrolase-1 domain-containing protein</fullName>
    </recommendedName>
</protein>
<keyword evidence="5" id="KW-1185">Reference proteome</keyword>
<dbReference type="Proteomes" id="UP001152759">
    <property type="component" value="Chromosome 3"/>
</dbReference>
<keyword evidence="2" id="KW-0378">Hydrolase</keyword>
<name>A0A9P0A4S2_BEMTA</name>
<dbReference type="SUPFAM" id="SSF53474">
    <property type="entry name" value="alpha/beta-Hydrolases"/>
    <property type="match status" value="1"/>
</dbReference>
<comment type="similarity">
    <text evidence="1">Belongs to the AB hydrolase superfamily.</text>
</comment>
<feature type="domain" description="AB hydrolase-1" evidence="3">
    <location>
        <begin position="31"/>
        <end position="188"/>
    </location>
</feature>
<dbReference type="GO" id="GO:0016787">
    <property type="term" value="F:hydrolase activity"/>
    <property type="evidence" value="ECO:0007669"/>
    <property type="project" value="UniProtKB-KW"/>
</dbReference>
<dbReference type="InterPro" id="IPR000073">
    <property type="entry name" value="AB_hydrolase_1"/>
</dbReference>
<dbReference type="PANTHER" id="PTHR43798">
    <property type="entry name" value="MONOACYLGLYCEROL LIPASE"/>
    <property type="match status" value="1"/>
</dbReference>
<dbReference type="Pfam" id="PF00561">
    <property type="entry name" value="Abhydrolase_1"/>
    <property type="match status" value="1"/>
</dbReference>
<dbReference type="EMBL" id="OU963864">
    <property type="protein sequence ID" value="CAH0386397.1"/>
    <property type="molecule type" value="Genomic_DNA"/>
</dbReference>
<sequence>MSNNREFAEFQIDVPWGHISGKWWGPKGKQAILALHGFQDNAGTFDELINLLPANLSILAIDFPGHGQSSHLPPGVAYYRYWDGLIHIRRIVQHFNWKKITILGHSMGAGIGFLYASCYPDDVEALISLDAAGPRIDPPSTHAQSTHDYVEKFLKYEKLNENNMPSYTYNEMIDLVEDAYAGSMTREACKIMMKRGMRRNPQNPNLYHFTRDVRLKVSNIGLPSIDVVLEFAKKVKCRYLNVKAVPGGKSAEKEKIYNEIMEVLRESSRDFRCVEVEGAHHVHLNNASLVAPHVMAFLAL</sequence>
<dbReference type="PRINTS" id="PR00111">
    <property type="entry name" value="ABHYDROLASE"/>
</dbReference>
<dbReference type="InterPro" id="IPR029058">
    <property type="entry name" value="AB_hydrolase_fold"/>
</dbReference>
<proteinExistence type="inferred from homology"/>
<evidence type="ECO:0000256" key="1">
    <source>
        <dbReference type="ARBA" id="ARBA00008645"/>
    </source>
</evidence>